<reference evidence="1" key="1">
    <citation type="journal article" date="2016" name="Front. Microbiol.">
        <title>Genome Sequence of the Piezophilic, Mesophilic Sulfate-Reducing Bacterium Desulfovibrio indicus J2T.</title>
        <authorList>
            <person name="Cao J."/>
            <person name="Maignien L."/>
            <person name="Shao Z."/>
            <person name="Alain K."/>
            <person name="Jebbar M."/>
        </authorList>
    </citation>
    <scope>NUCLEOTIDE SEQUENCE</scope>
    <source>
        <strain evidence="1">DSM 21893</strain>
    </source>
</reference>
<comment type="caution">
    <text evidence="1">The sequence shown here is derived from an EMBL/GenBank/DDBJ whole genome shotgun (WGS) entry which is preliminary data.</text>
</comment>
<dbReference type="Proteomes" id="UP001055307">
    <property type="component" value="Unassembled WGS sequence"/>
</dbReference>
<dbReference type="EMBL" id="BPQF01000011">
    <property type="protein sequence ID" value="GJD39606.1"/>
    <property type="molecule type" value="Genomic_DNA"/>
</dbReference>
<gene>
    <name evidence="1" type="ORF">OICFNHDK_2068</name>
</gene>
<keyword evidence="2" id="KW-1185">Reference proteome</keyword>
<dbReference type="RefSeq" id="WP_156629686.1">
    <property type="nucleotide sequence ID" value="NZ_BPQF01000011.1"/>
</dbReference>
<accession>A0AAV4Z6J2</accession>
<dbReference type="AlphaFoldDB" id="A0AAV4Z6J2"/>
<proteinExistence type="predicted"/>
<evidence type="ECO:0000313" key="2">
    <source>
        <dbReference type="Proteomes" id="UP001055307"/>
    </source>
</evidence>
<evidence type="ECO:0008006" key="3">
    <source>
        <dbReference type="Google" id="ProtNLM"/>
    </source>
</evidence>
<evidence type="ECO:0000313" key="1">
    <source>
        <dbReference type="EMBL" id="GJD39606.1"/>
    </source>
</evidence>
<protein>
    <recommendedName>
        <fullName evidence="3">HNH domain-containing protein</fullName>
    </recommendedName>
</protein>
<name>A0AAV4Z6J2_9HYPH</name>
<sequence>MHHKRKRPKSARAGCLLCKPHKANGCCADHKNMRAGDLRRYQAGTAQLRCEAAD</sequence>
<organism evidence="1 2">
    <name type="scientific">Methylobacterium bullatum</name>
    <dbReference type="NCBI Taxonomy" id="570505"/>
    <lineage>
        <taxon>Bacteria</taxon>
        <taxon>Pseudomonadati</taxon>
        <taxon>Pseudomonadota</taxon>
        <taxon>Alphaproteobacteria</taxon>
        <taxon>Hyphomicrobiales</taxon>
        <taxon>Methylobacteriaceae</taxon>
        <taxon>Methylobacterium</taxon>
    </lineage>
</organism>
<reference evidence="1" key="2">
    <citation type="submission" date="2021-08" db="EMBL/GenBank/DDBJ databases">
        <authorList>
            <person name="Tani A."/>
            <person name="Ola A."/>
            <person name="Ogura Y."/>
            <person name="Katsura K."/>
            <person name="Hayashi T."/>
        </authorList>
    </citation>
    <scope>NUCLEOTIDE SEQUENCE</scope>
    <source>
        <strain evidence="1">DSM 21893</strain>
    </source>
</reference>